<comment type="similarity">
    <text evidence="2">Belongs to the RBR family. Ariadne subfamily.</text>
</comment>
<dbReference type="SUPFAM" id="SSF57850">
    <property type="entry name" value="RING/U-box"/>
    <property type="match status" value="1"/>
</dbReference>
<feature type="domain" description="RING-type" evidence="11">
    <location>
        <begin position="81"/>
        <end position="130"/>
    </location>
</feature>
<reference evidence="14" key="1">
    <citation type="journal article" date="2011" name="Nature">
        <title>Genome sequence and analysis of the tuber crop potato.</title>
        <authorList>
            <consortium name="The Potato Genome Sequencing Consortium"/>
        </authorList>
    </citation>
    <scope>NUCLEOTIDE SEQUENCE [LARGE SCALE GENOMIC DNA]</scope>
    <source>
        <strain evidence="14">cv. DM1-3 516 R44</strain>
    </source>
</reference>
<evidence type="ECO:0000256" key="1">
    <source>
        <dbReference type="ARBA" id="ARBA00003976"/>
    </source>
</evidence>
<evidence type="ECO:0000256" key="4">
    <source>
        <dbReference type="ARBA" id="ARBA00022723"/>
    </source>
</evidence>
<dbReference type="GO" id="GO:0031624">
    <property type="term" value="F:ubiquitin conjugating enzyme binding"/>
    <property type="evidence" value="ECO:0000318"/>
    <property type="project" value="GO_Central"/>
</dbReference>
<sequence length="267" mass="30546">MNSIVVAITENKNGYESGDNDIELQQILFYSTQFHSGKNFESSSNHGVGKKPIEIKYSVIPNSLILKKKTSKKGESSCTVCEICKNVFSLPNKIIRGTNCNHRYCEECIQNYIGKKINKDIHEMISMKCPASDCNGILDIDSIMPVDFLMRVRDVIRLTKVLASPIVIDFPFMDCMGTLVDDLREYLIRACPECWRLFCVNCKCLHLGMTCENYRFGRQLNLLDSQHHYGGYHDELEEDEEEEEEDEDVDDEEGEEEERGGEGEETP</sequence>
<evidence type="ECO:0000256" key="5">
    <source>
        <dbReference type="ARBA" id="ARBA00022737"/>
    </source>
</evidence>
<evidence type="ECO:0000256" key="9">
    <source>
        <dbReference type="PROSITE-ProRule" id="PRU00175"/>
    </source>
</evidence>
<accession>M1D9K7</accession>
<evidence type="ECO:0000256" key="8">
    <source>
        <dbReference type="ARBA" id="ARBA00022833"/>
    </source>
</evidence>
<evidence type="ECO:0000259" key="11">
    <source>
        <dbReference type="PROSITE" id="PS50089"/>
    </source>
</evidence>
<dbReference type="InterPro" id="IPR031127">
    <property type="entry name" value="E3_UB_ligase_RBR"/>
</dbReference>
<dbReference type="InterPro" id="IPR013083">
    <property type="entry name" value="Znf_RING/FYVE/PHD"/>
</dbReference>
<dbReference type="eggNOG" id="KOG1812">
    <property type="taxonomic scope" value="Eukaryota"/>
</dbReference>
<dbReference type="Pfam" id="PF13445">
    <property type="entry name" value="zf-RING_UBOX"/>
    <property type="match status" value="1"/>
</dbReference>
<dbReference type="HOGENOM" id="CLU_063344_1_0_1"/>
<dbReference type="GO" id="GO:0000151">
    <property type="term" value="C:ubiquitin ligase complex"/>
    <property type="evidence" value="ECO:0000318"/>
    <property type="project" value="GO_Central"/>
</dbReference>
<name>M1D9K7_SOLTU</name>
<dbReference type="GO" id="GO:0008270">
    <property type="term" value="F:zinc ion binding"/>
    <property type="evidence" value="ECO:0007669"/>
    <property type="project" value="UniProtKB-KW"/>
</dbReference>
<keyword evidence="14" id="KW-1185">Reference proteome</keyword>
<dbReference type="Gramene" id="PGSC0003DMT400085474">
    <property type="protein sequence ID" value="PGSC0003DMT400085474"/>
    <property type="gene ID" value="PGSC0003DMG400035045"/>
</dbReference>
<reference evidence="13" key="2">
    <citation type="submission" date="2015-06" db="UniProtKB">
        <authorList>
            <consortium name="EnsemblPlants"/>
        </authorList>
    </citation>
    <scope>IDENTIFICATION</scope>
    <source>
        <strain evidence="13">DM1-3 516 R44</strain>
    </source>
</reference>
<feature type="domain" description="RING-type" evidence="12">
    <location>
        <begin position="77"/>
        <end position="267"/>
    </location>
</feature>
<keyword evidence="6 9" id="KW-0863">Zinc-finger</keyword>
<dbReference type="EnsemblPlants" id="PGSC0003DMT400085474">
    <property type="protein sequence ID" value="PGSC0003DMT400085474"/>
    <property type="gene ID" value="PGSC0003DMG400035045"/>
</dbReference>
<dbReference type="Proteomes" id="UP000011115">
    <property type="component" value="Unassembled WGS sequence"/>
</dbReference>
<feature type="compositionally biased region" description="Acidic residues" evidence="10">
    <location>
        <begin position="235"/>
        <end position="267"/>
    </location>
</feature>
<keyword evidence="5" id="KW-0677">Repeat</keyword>
<evidence type="ECO:0000256" key="2">
    <source>
        <dbReference type="ARBA" id="ARBA00005884"/>
    </source>
</evidence>
<dbReference type="GO" id="GO:0061630">
    <property type="term" value="F:ubiquitin protein ligase activity"/>
    <property type="evidence" value="ECO:0000318"/>
    <property type="project" value="GO_Central"/>
</dbReference>
<proteinExistence type="inferred from homology"/>
<dbReference type="PROSITE" id="PS00518">
    <property type="entry name" value="ZF_RING_1"/>
    <property type="match status" value="1"/>
</dbReference>
<dbReference type="AlphaFoldDB" id="M1D9K7"/>
<dbReference type="GO" id="GO:0016567">
    <property type="term" value="P:protein ubiquitination"/>
    <property type="evidence" value="ECO:0007669"/>
    <property type="project" value="InterPro"/>
</dbReference>
<organism evidence="13 14">
    <name type="scientific">Solanum tuberosum</name>
    <name type="common">Potato</name>
    <dbReference type="NCBI Taxonomy" id="4113"/>
    <lineage>
        <taxon>Eukaryota</taxon>
        <taxon>Viridiplantae</taxon>
        <taxon>Streptophyta</taxon>
        <taxon>Embryophyta</taxon>
        <taxon>Tracheophyta</taxon>
        <taxon>Spermatophyta</taxon>
        <taxon>Magnoliopsida</taxon>
        <taxon>eudicotyledons</taxon>
        <taxon>Gunneridae</taxon>
        <taxon>Pentapetalae</taxon>
        <taxon>asterids</taxon>
        <taxon>lamiids</taxon>
        <taxon>Solanales</taxon>
        <taxon>Solanaceae</taxon>
        <taxon>Solanoideae</taxon>
        <taxon>Solaneae</taxon>
        <taxon>Solanum</taxon>
    </lineage>
</organism>
<dbReference type="GO" id="GO:0005737">
    <property type="term" value="C:cytoplasm"/>
    <property type="evidence" value="ECO:0000318"/>
    <property type="project" value="GO_Central"/>
</dbReference>
<evidence type="ECO:0000256" key="10">
    <source>
        <dbReference type="SAM" id="MobiDB-lite"/>
    </source>
</evidence>
<keyword evidence="7" id="KW-0833">Ubl conjugation pathway</keyword>
<protein>
    <submittedName>
        <fullName evidence="13">Zinc finger, RING-type; Zinc finger, C6HC-type</fullName>
    </submittedName>
</protein>
<feature type="region of interest" description="Disordered" evidence="10">
    <location>
        <begin position="231"/>
        <end position="267"/>
    </location>
</feature>
<evidence type="ECO:0000256" key="7">
    <source>
        <dbReference type="ARBA" id="ARBA00022786"/>
    </source>
</evidence>
<dbReference type="InterPro" id="IPR017907">
    <property type="entry name" value="Znf_RING_CS"/>
</dbReference>
<dbReference type="GO" id="GO:0006511">
    <property type="term" value="P:ubiquitin-dependent protein catabolic process"/>
    <property type="evidence" value="ECO:0000318"/>
    <property type="project" value="GO_Central"/>
</dbReference>
<evidence type="ECO:0000256" key="6">
    <source>
        <dbReference type="ARBA" id="ARBA00022771"/>
    </source>
</evidence>
<dbReference type="InParanoid" id="M1D9K7"/>
<dbReference type="SMART" id="SM00184">
    <property type="entry name" value="RING"/>
    <property type="match status" value="1"/>
</dbReference>
<comment type="function">
    <text evidence="1">Might act as an E3 ubiquitin-protein ligase, or as part of E3 complex, which accepts ubiquitin from specific E2 ubiquitin-conjugating enzymes and then transfers it to substrates.</text>
</comment>
<evidence type="ECO:0000256" key="3">
    <source>
        <dbReference type="ARBA" id="ARBA00022679"/>
    </source>
</evidence>
<evidence type="ECO:0000313" key="13">
    <source>
        <dbReference type="EnsemblPlants" id="PGSC0003DMT400085474"/>
    </source>
</evidence>
<keyword evidence="3" id="KW-0808">Transferase</keyword>
<dbReference type="PANTHER" id="PTHR11685">
    <property type="entry name" value="RBR FAMILY RING FINGER AND IBR DOMAIN-CONTAINING"/>
    <property type="match status" value="1"/>
</dbReference>
<dbReference type="InterPro" id="IPR044066">
    <property type="entry name" value="TRIAD_supradom"/>
</dbReference>
<evidence type="ECO:0000313" key="14">
    <source>
        <dbReference type="Proteomes" id="UP000011115"/>
    </source>
</evidence>
<keyword evidence="4" id="KW-0479">Metal-binding</keyword>
<dbReference type="PaxDb" id="4113-PGSC0003DMT400085474"/>
<keyword evidence="8" id="KW-0862">Zinc</keyword>
<evidence type="ECO:0000259" key="12">
    <source>
        <dbReference type="PROSITE" id="PS51873"/>
    </source>
</evidence>
<dbReference type="InterPro" id="IPR027370">
    <property type="entry name" value="Znf-RING_euk"/>
</dbReference>
<dbReference type="Gene3D" id="3.30.40.10">
    <property type="entry name" value="Zinc/RING finger domain, C3HC4 (zinc finger)"/>
    <property type="match status" value="1"/>
</dbReference>
<dbReference type="InterPro" id="IPR001841">
    <property type="entry name" value="Znf_RING"/>
</dbReference>
<dbReference type="PROSITE" id="PS50089">
    <property type="entry name" value="ZF_RING_2"/>
    <property type="match status" value="1"/>
</dbReference>
<dbReference type="PROSITE" id="PS51873">
    <property type="entry name" value="TRIAD"/>
    <property type="match status" value="1"/>
</dbReference>